<feature type="region of interest" description="Disordered" evidence="2">
    <location>
        <begin position="616"/>
        <end position="666"/>
    </location>
</feature>
<feature type="compositionally biased region" description="Basic and acidic residues" evidence="2">
    <location>
        <begin position="402"/>
        <end position="412"/>
    </location>
</feature>
<dbReference type="FunFam" id="3.30.530.20:FF:000022">
    <property type="entry name" value="StAR-related lipid transfer (START) domain-containing 9"/>
    <property type="match status" value="1"/>
</dbReference>
<gene>
    <name evidence="4" type="ORF">Anapl_01134</name>
</gene>
<keyword evidence="1" id="KW-0175">Coiled coil</keyword>
<dbReference type="InterPro" id="IPR002913">
    <property type="entry name" value="START_lipid-bd_dom"/>
</dbReference>
<dbReference type="GO" id="GO:0008289">
    <property type="term" value="F:lipid binding"/>
    <property type="evidence" value="ECO:0007669"/>
    <property type="project" value="InterPro"/>
</dbReference>
<feature type="region of interest" description="Disordered" evidence="2">
    <location>
        <begin position="1"/>
        <end position="21"/>
    </location>
</feature>
<feature type="compositionally biased region" description="Basic and acidic residues" evidence="2">
    <location>
        <begin position="431"/>
        <end position="441"/>
    </location>
</feature>
<evidence type="ECO:0000256" key="2">
    <source>
        <dbReference type="SAM" id="MobiDB-lite"/>
    </source>
</evidence>
<dbReference type="Pfam" id="PF01852">
    <property type="entry name" value="START"/>
    <property type="match status" value="1"/>
</dbReference>
<evidence type="ECO:0000313" key="4">
    <source>
        <dbReference type="EMBL" id="EOA99789.1"/>
    </source>
</evidence>
<feature type="region of interest" description="Disordered" evidence="2">
    <location>
        <begin position="476"/>
        <end position="503"/>
    </location>
</feature>
<accession>R0LE40</accession>
<dbReference type="PANTHER" id="PTHR47117:SF1">
    <property type="entry name" value="STAR-RELATED LIPID TRANSFER PROTEIN 9"/>
    <property type="match status" value="1"/>
</dbReference>
<feature type="compositionally biased region" description="Polar residues" evidence="2">
    <location>
        <begin position="414"/>
        <end position="428"/>
    </location>
</feature>
<dbReference type="InterPro" id="IPR023393">
    <property type="entry name" value="START-like_dom_sf"/>
</dbReference>
<evidence type="ECO:0000256" key="1">
    <source>
        <dbReference type="SAM" id="Coils"/>
    </source>
</evidence>
<dbReference type="Proteomes" id="UP000296049">
    <property type="component" value="Unassembled WGS sequence"/>
</dbReference>
<feature type="non-terminal residue" evidence="4">
    <location>
        <position position="1413"/>
    </location>
</feature>
<protein>
    <submittedName>
        <fullName evidence="4">StAR-related lipid transfer protein 9</fullName>
    </submittedName>
</protein>
<feature type="compositionally biased region" description="Low complexity" evidence="2">
    <location>
        <begin position="643"/>
        <end position="652"/>
    </location>
</feature>
<organism evidence="4 5">
    <name type="scientific">Anas platyrhynchos</name>
    <name type="common">Mallard</name>
    <name type="synonym">Anas boschas</name>
    <dbReference type="NCBI Taxonomy" id="8839"/>
    <lineage>
        <taxon>Eukaryota</taxon>
        <taxon>Metazoa</taxon>
        <taxon>Chordata</taxon>
        <taxon>Craniata</taxon>
        <taxon>Vertebrata</taxon>
        <taxon>Euteleostomi</taxon>
        <taxon>Archelosauria</taxon>
        <taxon>Archosauria</taxon>
        <taxon>Dinosauria</taxon>
        <taxon>Saurischia</taxon>
        <taxon>Theropoda</taxon>
        <taxon>Coelurosauria</taxon>
        <taxon>Aves</taxon>
        <taxon>Neognathae</taxon>
        <taxon>Galloanserae</taxon>
        <taxon>Anseriformes</taxon>
        <taxon>Anatidae</taxon>
        <taxon>Anatinae</taxon>
        <taxon>Anas</taxon>
    </lineage>
</organism>
<feature type="region of interest" description="Disordered" evidence="2">
    <location>
        <begin position="398"/>
        <end position="441"/>
    </location>
</feature>
<feature type="domain" description="START" evidence="3">
    <location>
        <begin position="1271"/>
        <end position="1413"/>
    </location>
</feature>
<feature type="compositionally biased region" description="Basic and acidic residues" evidence="2">
    <location>
        <begin position="476"/>
        <end position="489"/>
    </location>
</feature>
<proteinExistence type="predicted"/>
<sequence>RSWSAIQNTNSCTRSEQRPYLQSHRLSAPAIAVFSDLDYTSEASSKVDPLLYSASKSLQDLNMSVEPPSPTEDDLHGVERFSKQESKNFLQVKSKPRFQQRMTQTKKLANCDLKNVHYAARTQSSQSSKDRTVHSPSLLHTAHSAVGAEENTHSKSSSVAQCSEGRAEEAGYQPGTDKFSQDNKDAMHFNSSDINPYIHPWQQDELCKIGWKQYVFGSASDVSCNQMPLNLDSRKVTRCSSVDNGLNSQNSPFHSHLSSYATAKVLSSTLSSIEENNTAEFENPSVQPGNSAMQVDEIVLLYPSESERSSKKSPGITCEQGTQTVATARYKRQRRHQRSYTDISARKQETNRDLLQQHSSWTSMQNLSMHLSQLIQNTSELLGNLSQQNIIDNEQNAKISQRKTEEGAKAARSDSCTQTTADIGTQTETLEEPRSKHEEKQVQVKMENELRAAQTADCDLEGVVADVGKIPKRKEETLTLEERAQEQTEMRNLNNPDFHDNFQKTSLNTQQNAAFASTRVSSVTSSSLSSGKDDSSCTVVSSPTNSTFQSPASCTLDKRSVNEPEVPVERKLRYKNTLLVDRASSPILTLSASPKSQNAFSKPACSIKEPLGYSGDALSPLHSQRKQRSGLQSGIEPHVDNFSQTETDSESSTSRDSKGVRNTSGGFSDKKAARKFLGKDGDVRDCNPLARSLRCTYVTGGGRGSLGGIRHENYVGNSDSALIYNYSPPKSDLLFHQKSSATCLSKANINESSEPLVEASSLQFRDFWKNESSCPLLSDMSDVQTSFQDDNTSSVTETECDTEIPLNKNTFVKPYRPRSYSLRDLPIHNKFSNWCGVKGSPPPSLLSLSGSVTDLQSQAETKPGSKQAMEIEGKSQLCDSRSREIERLQRERAQIMSGIHLDLHQHPLSVELTEAKLNYGIGETDALLRVLQSGTADDLMAIPVKQQLYERHMRTIETLRKEREKRLQRYHRSRSLSPQKHFSLLQTLDASHRDLELPSRRREYLQQLRRDVVENTRVQEPKRRSIQHPSEIELMLRDYQRAREETKTEIARARDKLRERAEQEKRRIREQIFSQLQKEEARLKTLASTSTLCTESSLSLSSGPTSGYNSSNTAAYAASKLSSWDGQVSSGNVLLSRDARGRSAVRNSQLYMLEQLQKDSTLEASRIQPPLPSSSISCRFTHGLTISVSSSSTKGYEDLAKHILANATTEVMAACSHNLRNLYMCQAAGGWKYQCTEKEVLVYYKVFPSATKHGFLGAGVIERPLPSVWGLVRDPGKRHLYDRTINTARIHKKVTSHIQLVYLVTDTSLCYLKQPRDFCCITVEAKEENLSVLAIQSVYDASMPHPCKDVVRGEILPSAWILEPDVVNGREITRVIYMAQVDLGAPAIPARLLSSIAKRQPLVIARLAHFLAS</sequence>
<dbReference type="EMBL" id="KB743275">
    <property type="protein sequence ID" value="EOA99789.1"/>
    <property type="molecule type" value="Genomic_DNA"/>
</dbReference>
<feature type="region of interest" description="Disordered" evidence="2">
    <location>
        <begin position="145"/>
        <end position="187"/>
    </location>
</feature>
<evidence type="ECO:0000313" key="5">
    <source>
        <dbReference type="Proteomes" id="UP000296049"/>
    </source>
</evidence>
<feature type="region of interest" description="Disordered" evidence="2">
    <location>
        <begin position="524"/>
        <end position="551"/>
    </location>
</feature>
<feature type="compositionally biased region" description="Basic residues" evidence="2">
    <location>
        <begin position="329"/>
        <end position="338"/>
    </location>
</feature>
<dbReference type="Gene3D" id="3.30.530.20">
    <property type="match status" value="1"/>
</dbReference>
<evidence type="ECO:0000259" key="3">
    <source>
        <dbReference type="PROSITE" id="PS50848"/>
    </source>
</evidence>
<reference evidence="5" key="1">
    <citation type="journal article" date="2013" name="Nat. Genet.">
        <title>The duck genome and transcriptome provide insight into an avian influenza virus reservoir species.</title>
        <authorList>
            <person name="Huang Y."/>
            <person name="Li Y."/>
            <person name="Burt D.W."/>
            <person name="Chen H."/>
            <person name="Zhang Y."/>
            <person name="Qian W."/>
            <person name="Kim H."/>
            <person name="Gan S."/>
            <person name="Zhao Y."/>
            <person name="Li J."/>
            <person name="Yi K."/>
            <person name="Feng H."/>
            <person name="Zhu P."/>
            <person name="Li B."/>
            <person name="Liu Q."/>
            <person name="Fairley S."/>
            <person name="Magor K.E."/>
            <person name="Du Z."/>
            <person name="Hu X."/>
            <person name="Goodman L."/>
            <person name="Tafer H."/>
            <person name="Vignal A."/>
            <person name="Lee T."/>
            <person name="Kim K.W."/>
            <person name="Sheng Z."/>
            <person name="An Y."/>
            <person name="Searle S."/>
            <person name="Herrero J."/>
            <person name="Groenen M.A."/>
            <person name="Crooijmans R.P."/>
            <person name="Faraut T."/>
            <person name="Cai Q."/>
            <person name="Webster R.G."/>
            <person name="Aldridge J.R."/>
            <person name="Warren W.C."/>
            <person name="Bartschat S."/>
            <person name="Kehr S."/>
            <person name="Marz M."/>
            <person name="Stadler P.F."/>
            <person name="Smith J."/>
            <person name="Kraus R.H."/>
            <person name="Zhao Y."/>
            <person name="Ren L."/>
            <person name="Fei J."/>
            <person name="Morisson M."/>
            <person name="Kaiser P."/>
            <person name="Griffin D.K."/>
            <person name="Rao M."/>
            <person name="Pitel F."/>
            <person name="Wang J."/>
            <person name="Li N."/>
        </authorList>
    </citation>
    <scope>NUCLEOTIDE SEQUENCE [LARGE SCALE GENOMIC DNA]</scope>
</reference>
<dbReference type="PANTHER" id="PTHR47117">
    <property type="entry name" value="STAR-RELATED LIPID TRANSFER PROTEIN 9"/>
    <property type="match status" value="1"/>
</dbReference>
<feature type="non-terminal residue" evidence="4">
    <location>
        <position position="1"/>
    </location>
</feature>
<dbReference type="SUPFAM" id="SSF55961">
    <property type="entry name" value="Bet v1-like"/>
    <property type="match status" value="1"/>
</dbReference>
<dbReference type="PROSITE" id="PS50848">
    <property type="entry name" value="START"/>
    <property type="match status" value="1"/>
</dbReference>
<name>R0LE40_ANAPL</name>
<keyword evidence="5" id="KW-1185">Reference proteome</keyword>
<feature type="coiled-coil region" evidence="1">
    <location>
        <begin position="1036"/>
        <end position="1078"/>
    </location>
</feature>
<feature type="compositionally biased region" description="Polar residues" evidence="2">
    <location>
        <begin position="537"/>
        <end position="551"/>
    </location>
</feature>
<feature type="region of interest" description="Disordered" evidence="2">
    <location>
        <begin position="329"/>
        <end position="352"/>
    </location>
</feature>
<dbReference type="CDD" id="cd08874">
    <property type="entry name" value="START_STARD9-like"/>
    <property type="match status" value="1"/>
</dbReference>
<feature type="compositionally biased region" description="Polar residues" evidence="2">
    <location>
        <begin position="1"/>
        <end position="14"/>
    </location>
</feature>